<comment type="caution">
    <text evidence="2">The sequence shown here is derived from an EMBL/GenBank/DDBJ whole genome shotgun (WGS) entry which is preliminary data.</text>
</comment>
<dbReference type="EMBL" id="JAYWIO010000006">
    <property type="protein sequence ID" value="KAK7255892.1"/>
    <property type="molecule type" value="Genomic_DNA"/>
</dbReference>
<gene>
    <name evidence="2" type="ORF">RIF29_29319</name>
</gene>
<sequence length="227" mass="25525">MEVFGVEDDDDAAIDDNLVISKLKNGAINEDLYDELVQGENAQDQRKDNDVNDGYEENKEDVDEENGRNNGLKDIEMMQKMNEELNDLCQSLIKNSEQELGWAFEVCYLTLLCSGTTRGDDFTNSGKQMVHVGDDNPSGSYVEESVKGGIYVKDTYSLDLEIEKKNAESKEEEEPSNEGDQDIEGTSNTNTTNDEDGKKMMTTLSLYIVSEHQTSIAREDLQRTPYT</sequence>
<evidence type="ECO:0000256" key="1">
    <source>
        <dbReference type="SAM" id="MobiDB-lite"/>
    </source>
</evidence>
<accession>A0AAN9HVT5</accession>
<feature type="compositionally biased region" description="Acidic residues" evidence="1">
    <location>
        <begin position="170"/>
        <end position="183"/>
    </location>
</feature>
<protein>
    <submittedName>
        <fullName evidence="2">Uncharacterized protein</fullName>
    </submittedName>
</protein>
<feature type="compositionally biased region" description="Acidic residues" evidence="1">
    <location>
        <begin position="51"/>
        <end position="64"/>
    </location>
</feature>
<evidence type="ECO:0000313" key="2">
    <source>
        <dbReference type="EMBL" id="KAK7255892.1"/>
    </source>
</evidence>
<dbReference type="AlphaFoldDB" id="A0AAN9HVT5"/>
<organism evidence="2 3">
    <name type="scientific">Crotalaria pallida</name>
    <name type="common">Smooth rattlebox</name>
    <name type="synonym">Crotalaria striata</name>
    <dbReference type="NCBI Taxonomy" id="3830"/>
    <lineage>
        <taxon>Eukaryota</taxon>
        <taxon>Viridiplantae</taxon>
        <taxon>Streptophyta</taxon>
        <taxon>Embryophyta</taxon>
        <taxon>Tracheophyta</taxon>
        <taxon>Spermatophyta</taxon>
        <taxon>Magnoliopsida</taxon>
        <taxon>eudicotyledons</taxon>
        <taxon>Gunneridae</taxon>
        <taxon>Pentapetalae</taxon>
        <taxon>rosids</taxon>
        <taxon>fabids</taxon>
        <taxon>Fabales</taxon>
        <taxon>Fabaceae</taxon>
        <taxon>Papilionoideae</taxon>
        <taxon>50 kb inversion clade</taxon>
        <taxon>genistoids sensu lato</taxon>
        <taxon>core genistoids</taxon>
        <taxon>Crotalarieae</taxon>
        <taxon>Crotalaria</taxon>
    </lineage>
</organism>
<name>A0AAN9HVT5_CROPI</name>
<dbReference type="Proteomes" id="UP001372338">
    <property type="component" value="Unassembled WGS sequence"/>
</dbReference>
<proteinExistence type="predicted"/>
<evidence type="ECO:0000313" key="3">
    <source>
        <dbReference type="Proteomes" id="UP001372338"/>
    </source>
</evidence>
<feature type="region of interest" description="Disordered" evidence="1">
    <location>
        <begin position="39"/>
        <end position="69"/>
    </location>
</feature>
<reference evidence="2 3" key="1">
    <citation type="submission" date="2024-01" db="EMBL/GenBank/DDBJ databases">
        <title>The genomes of 5 underutilized Papilionoideae crops provide insights into root nodulation and disease resistanc.</title>
        <authorList>
            <person name="Yuan L."/>
        </authorList>
    </citation>
    <scope>NUCLEOTIDE SEQUENCE [LARGE SCALE GENOMIC DNA]</scope>
    <source>
        <strain evidence="2">ZHUSHIDOU_FW_LH</strain>
        <tissue evidence="2">Leaf</tissue>
    </source>
</reference>
<feature type="region of interest" description="Disordered" evidence="1">
    <location>
        <begin position="166"/>
        <end position="199"/>
    </location>
</feature>
<keyword evidence="3" id="KW-1185">Reference proteome</keyword>